<organism evidence="6 7">
    <name type="scientific">Clostridium uliginosum</name>
    <dbReference type="NCBI Taxonomy" id="119641"/>
    <lineage>
        <taxon>Bacteria</taxon>
        <taxon>Bacillati</taxon>
        <taxon>Bacillota</taxon>
        <taxon>Clostridia</taxon>
        <taxon>Eubacteriales</taxon>
        <taxon>Clostridiaceae</taxon>
        <taxon>Clostridium</taxon>
    </lineage>
</organism>
<evidence type="ECO:0000256" key="4">
    <source>
        <dbReference type="PIRSR" id="PIRSR006806-1"/>
    </source>
</evidence>
<dbReference type="Pfam" id="PF01812">
    <property type="entry name" value="5-FTHF_cyc-lig"/>
    <property type="match status" value="1"/>
</dbReference>
<dbReference type="GO" id="GO:0046872">
    <property type="term" value="F:metal ion binding"/>
    <property type="evidence" value="ECO:0007669"/>
    <property type="project" value="UniProtKB-KW"/>
</dbReference>
<evidence type="ECO:0000256" key="5">
    <source>
        <dbReference type="RuleBase" id="RU361279"/>
    </source>
</evidence>
<sequence length="195" mass="22739">MSILDKKRELRKNILKIRREIDLKEKNEFDKIIENKFYESAFYKHSKNLFIYISYESEIETKDIIKKALKDGKNIYIPRIEDDTKVMDVVKIVSLDNLVENKYGILEPAKDELAVDPNEFDLIIMPGVAFDKTGGRMGYGAGYYDKYLKKIVKPVSKVAFAYDFQVINEVPIDSHDIPINYILTERENIECGKKL</sequence>
<evidence type="ECO:0000256" key="2">
    <source>
        <dbReference type="ARBA" id="ARBA00022741"/>
    </source>
</evidence>
<keyword evidence="2 4" id="KW-0547">Nucleotide-binding</keyword>
<evidence type="ECO:0000313" key="6">
    <source>
        <dbReference type="EMBL" id="SFC42129.1"/>
    </source>
</evidence>
<dbReference type="EMBL" id="FOMG01000003">
    <property type="protein sequence ID" value="SFC42129.1"/>
    <property type="molecule type" value="Genomic_DNA"/>
</dbReference>
<dbReference type="GO" id="GO:0035999">
    <property type="term" value="P:tetrahydrofolate interconversion"/>
    <property type="evidence" value="ECO:0007669"/>
    <property type="project" value="TreeGrafter"/>
</dbReference>
<accession>A0A1I1J0N2</accession>
<feature type="binding site" evidence="4">
    <location>
        <position position="53"/>
    </location>
    <ligand>
        <name>substrate</name>
    </ligand>
</feature>
<dbReference type="PANTHER" id="PTHR23407">
    <property type="entry name" value="ATPASE INHIBITOR/5-FORMYLTETRAHYDROFOLATE CYCLO-LIGASE"/>
    <property type="match status" value="1"/>
</dbReference>
<comment type="cofactor">
    <cofactor evidence="5">
        <name>Mg(2+)</name>
        <dbReference type="ChEBI" id="CHEBI:18420"/>
    </cofactor>
</comment>
<dbReference type="InterPro" id="IPR002698">
    <property type="entry name" value="FTHF_cligase"/>
</dbReference>
<dbReference type="GO" id="GO:0009396">
    <property type="term" value="P:folic acid-containing compound biosynthetic process"/>
    <property type="evidence" value="ECO:0007669"/>
    <property type="project" value="TreeGrafter"/>
</dbReference>
<evidence type="ECO:0000256" key="1">
    <source>
        <dbReference type="ARBA" id="ARBA00010638"/>
    </source>
</evidence>
<keyword evidence="3 4" id="KW-0067">ATP-binding</keyword>
<dbReference type="GO" id="GO:0005524">
    <property type="term" value="F:ATP binding"/>
    <property type="evidence" value="ECO:0007669"/>
    <property type="project" value="UniProtKB-KW"/>
</dbReference>
<keyword evidence="5" id="KW-0460">Magnesium</keyword>
<dbReference type="GO" id="GO:0030272">
    <property type="term" value="F:5-formyltetrahydrofolate cyclo-ligase activity"/>
    <property type="evidence" value="ECO:0007669"/>
    <property type="project" value="UniProtKB-EC"/>
</dbReference>
<dbReference type="STRING" id="119641.SAMN05421842_103144"/>
<feature type="binding site" evidence="4">
    <location>
        <begin position="136"/>
        <end position="144"/>
    </location>
    <ligand>
        <name>ATP</name>
        <dbReference type="ChEBI" id="CHEBI:30616"/>
    </ligand>
</feature>
<dbReference type="EC" id="6.3.3.2" evidence="5"/>
<keyword evidence="6" id="KW-0436">Ligase</keyword>
<dbReference type="PIRSF" id="PIRSF006806">
    <property type="entry name" value="FTHF_cligase"/>
    <property type="match status" value="1"/>
</dbReference>
<dbReference type="PANTHER" id="PTHR23407:SF1">
    <property type="entry name" value="5-FORMYLTETRAHYDROFOLATE CYCLO-LIGASE"/>
    <property type="match status" value="1"/>
</dbReference>
<comment type="similarity">
    <text evidence="1 5">Belongs to the 5-formyltetrahydrofolate cyclo-ligase family.</text>
</comment>
<evidence type="ECO:0000313" key="7">
    <source>
        <dbReference type="Proteomes" id="UP000199263"/>
    </source>
</evidence>
<dbReference type="SUPFAM" id="SSF100950">
    <property type="entry name" value="NagB/RpiA/CoA transferase-like"/>
    <property type="match status" value="1"/>
</dbReference>
<protein>
    <recommendedName>
        <fullName evidence="5">5-formyltetrahydrofolate cyclo-ligase</fullName>
        <ecNumber evidence="5">6.3.3.2</ecNumber>
    </recommendedName>
</protein>
<feature type="binding site" evidence="4">
    <location>
        <begin position="7"/>
        <end position="11"/>
    </location>
    <ligand>
        <name>ATP</name>
        <dbReference type="ChEBI" id="CHEBI:30616"/>
    </ligand>
</feature>
<dbReference type="InterPro" id="IPR037171">
    <property type="entry name" value="NagB/RpiA_transferase-like"/>
</dbReference>
<keyword evidence="7" id="KW-1185">Reference proteome</keyword>
<dbReference type="RefSeq" id="WP_090088822.1">
    <property type="nucleotide sequence ID" value="NZ_FOMG01000003.1"/>
</dbReference>
<dbReference type="Gene3D" id="3.40.50.10420">
    <property type="entry name" value="NagB/RpiA/CoA transferase-like"/>
    <property type="match status" value="1"/>
</dbReference>
<evidence type="ECO:0000256" key="3">
    <source>
        <dbReference type="ARBA" id="ARBA00022840"/>
    </source>
</evidence>
<gene>
    <name evidence="6" type="ORF">SAMN05421842_103144</name>
</gene>
<dbReference type="OrthoDB" id="9801938at2"/>
<feature type="binding site" evidence="4">
    <location>
        <position position="58"/>
    </location>
    <ligand>
        <name>substrate</name>
    </ligand>
</feature>
<comment type="catalytic activity">
    <reaction evidence="5">
        <text>(6S)-5-formyl-5,6,7,8-tetrahydrofolate + ATP = (6R)-5,10-methenyltetrahydrofolate + ADP + phosphate</text>
        <dbReference type="Rhea" id="RHEA:10488"/>
        <dbReference type="ChEBI" id="CHEBI:30616"/>
        <dbReference type="ChEBI" id="CHEBI:43474"/>
        <dbReference type="ChEBI" id="CHEBI:57455"/>
        <dbReference type="ChEBI" id="CHEBI:57457"/>
        <dbReference type="ChEBI" id="CHEBI:456216"/>
        <dbReference type="EC" id="6.3.3.2"/>
    </reaction>
</comment>
<dbReference type="NCBIfam" id="TIGR02727">
    <property type="entry name" value="MTHFS_bact"/>
    <property type="match status" value="1"/>
</dbReference>
<dbReference type="InterPro" id="IPR024185">
    <property type="entry name" value="FTHF_cligase-like_sf"/>
</dbReference>
<keyword evidence="5" id="KW-0479">Metal-binding</keyword>
<name>A0A1I1J0N2_9CLOT</name>
<dbReference type="Proteomes" id="UP000199263">
    <property type="component" value="Unassembled WGS sequence"/>
</dbReference>
<proteinExistence type="inferred from homology"/>
<reference evidence="6 7" key="1">
    <citation type="submission" date="2016-10" db="EMBL/GenBank/DDBJ databases">
        <authorList>
            <person name="de Groot N.N."/>
        </authorList>
    </citation>
    <scope>NUCLEOTIDE SEQUENCE [LARGE SCALE GENOMIC DNA]</scope>
    <source>
        <strain evidence="6 7">DSM 12992</strain>
    </source>
</reference>
<dbReference type="AlphaFoldDB" id="A0A1I1J0N2"/>